<evidence type="ECO:0000313" key="2">
    <source>
        <dbReference type="EMBL" id="GEM01026.1"/>
    </source>
</evidence>
<dbReference type="OrthoDB" id="5937621at2"/>
<reference evidence="3 4" key="1">
    <citation type="submission" date="2016-10" db="EMBL/GenBank/DDBJ databases">
        <authorList>
            <person name="de Groot N.N."/>
        </authorList>
    </citation>
    <scope>NUCLEOTIDE SEQUENCE [LARGE SCALE GENOMIC DNA]</scope>
    <source>
        <strain evidence="3 4">DSM 17073</strain>
    </source>
</reference>
<feature type="domain" description="Glycoamylase-like" evidence="1">
    <location>
        <begin position="173"/>
        <end position="388"/>
    </location>
</feature>
<dbReference type="RefSeq" id="WP_089830195.1">
    <property type="nucleotide sequence ID" value="NZ_BJWI01000004.1"/>
</dbReference>
<protein>
    <recommendedName>
        <fullName evidence="1">Glycoamylase-like domain-containing protein</fullName>
    </recommendedName>
</protein>
<dbReference type="Proteomes" id="UP000242243">
    <property type="component" value="Unassembled WGS sequence"/>
</dbReference>
<dbReference type="EMBL" id="BJWI01000004">
    <property type="protein sequence ID" value="GEM01026.1"/>
    <property type="molecule type" value="Genomic_DNA"/>
</dbReference>
<dbReference type="Proteomes" id="UP000321547">
    <property type="component" value="Unassembled WGS sequence"/>
</dbReference>
<gene>
    <name evidence="2" type="ORF">HHA03_05580</name>
    <name evidence="3" type="ORF">SAMN05421839_10444</name>
</gene>
<proteinExistence type="predicted"/>
<evidence type="ECO:0000259" key="1">
    <source>
        <dbReference type="Pfam" id="PF10091"/>
    </source>
</evidence>
<sequence>MDARAILEEEARRSFRFFYEEANTDLASPGYGLIRDKTSAKAEDIASIASVGFGLSAFVIGVERGWISHEVAFNRVKKTLHSFYHNVEHVNGFFYHFVNMTTGKRHRDFHDCASIIDTSIFLNGALTAASYFGGDVENYFQKIYQRVDWSKYYNQEENVYYMGYHKETGGFGRWDMYAEQMMQYFLGVASPTYPVPADIYQGFERRLMTYKTYTFYNSPGGALFTHQFSHAWFNFKSYLDPDGIDWFKNATVASKASRAFSIDQQTNFKTYHKNAWGLTACEGPNGYIVPGTPPYYDEVKMTLDGTVPPCGAIGSIVFTPDVVKEAVYYYYHQHPDLFGKYGFFDAYNEELSPTWYADMVIGIDKGISLLMIDNYLHGTTWKYYMQHPIINRAVTKLGFQKREVRVKS</sequence>
<name>A0A1I5M7M4_9BACI</name>
<reference evidence="2 5" key="2">
    <citation type="submission" date="2019-07" db="EMBL/GenBank/DDBJ databases">
        <title>Whole genome shotgun sequence of Halolactibacillus halophilus NBRC 100868.</title>
        <authorList>
            <person name="Hosoyama A."/>
            <person name="Uohara A."/>
            <person name="Ohji S."/>
            <person name="Ichikawa N."/>
        </authorList>
    </citation>
    <scope>NUCLEOTIDE SEQUENCE [LARGE SCALE GENOMIC DNA]</scope>
    <source>
        <strain evidence="2 5">NBRC 100868</strain>
    </source>
</reference>
<evidence type="ECO:0000313" key="5">
    <source>
        <dbReference type="Proteomes" id="UP000321547"/>
    </source>
</evidence>
<accession>A0A1I5M7M4</accession>
<dbReference type="STRING" id="306540.SAMN05421839_10444"/>
<evidence type="ECO:0000313" key="3">
    <source>
        <dbReference type="EMBL" id="SFP04936.1"/>
    </source>
</evidence>
<dbReference type="EMBL" id="FOXC01000004">
    <property type="protein sequence ID" value="SFP04936.1"/>
    <property type="molecule type" value="Genomic_DNA"/>
</dbReference>
<dbReference type="InterPro" id="IPR019282">
    <property type="entry name" value="Glycoamylase-like_cons_dom"/>
</dbReference>
<dbReference type="Gene3D" id="1.50.10.140">
    <property type="match status" value="1"/>
</dbReference>
<dbReference type="Pfam" id="PF10091">
    <property type="entry name" value="Glycoamylase"/>
    <property type="match status" value="1"/>
</dbReference>
<organism evidence="3 4">
    <name type="scientific">Halolactibacillus halophilus</name>
    <dbReference type="NCBI Taxonomy" id="306540"/>
    <lineage>
        <taxon>Bacteria</taxon>
        <taxon>Bacillati</taxon>
        <taxon>Bacillota</taxon>
        <taxon>Bacilli</taxon>
        <taxon>Bacillales</taxon>
        <taxon>Bacillaceae</taxon>
        <taxon>Halolactibacillus</taxon>
    </lineage>
</organism>
<dbReference type="AlphaFoldDB" id="A0A1I5M7M4"/>
<keyword evidence="5" id="KW-1185">Reference proteome</keyword>
<evidence type="ECO:0000313" key="4">
    <source>
        <dbReference type="Proteomes" id="UP000242243"/>
    </source>
</evidence>